<accession>A0A2M7B5Y0</accession>
<keyword evidence="2" id="KW-0812">Transmembrane</keyword>
<gene>
    <name evidence="3" type="ORF">COS61_01435</name>
</gene>
<evidence type="ECO:0000256" key="1">
    <source>
        <dbReference type="SAM" id="MobiDB-lite"/>
    </source>
</evidence>
<protein>
    <submittedName>
        <fullName evidence="3">Uncharacterized protein</fullName>
    </submittedName>
</protein>
<evidence type="ECO:0000313" key="3">
    <source>
        <dbReference type="EMBL" id="PIU98429.1"/>
    </source>
</evidence>
<dbReference type="Proteomes" id="UP000228949">
    <property type="component" value="Unassembled WGS sequence"/>
</dbReference>
<keyword evidence="2" id="KW-0472">Membrane</keyword>
<comment type="caution">
    <text evidence="3">The sequence shown here is derived from an EMBL/GenBank/DDBJ whole genome shotgun (WGS) entry which is preliminary data.</text>
</comment>
<name>A0A2M7B5Y0_9BACT</name>
<feature type="region of interest" description="Disordered" evidence="1">
    <location>
        <begin position="33"/>
        <end position="52"/>
    </location>
</feature>
<evidence type="ECO:0000256" key="2">
    <source>
        <dbReference type="SAM" id="Phobius"/>
    </source>
</evidence>
<sequence length="112" mass="12352">MRELNKETQPEVAIRTMDSDMKTFEQSGGEMAMAQAVSLPESEPESKFEIPGYTGPEKPIFNPAPAPAIAGPAKWRPIAVFIGILAIIIIFGFLGYFVISPWLFPNKMPIVQ</sequence>
<evidence type="ECO:0000313" key="4">
    <source>
        <dbReference type="Proteomes" id="UP000228949"/>
    </source>
</evidence>
<dbReference type="AlphaFoldDB" id="A0A2M7B5Y0"/>
<feature type="transmembrane region" description="Helical" evidence="2">
    <location>
        <begin position="78"/>
        <end position="99"/>
    </location>
</feature>
<keyword evidence="2" id="KW-1133">Transmembrane helix</keyword>
<reference evidence="4" key="1">
    <citation type="submission" date="2017-09" db="EMBL/GenBank/DDBJ databases">
        <title>Depth-based differentiation of microbial function through sediment-hosted aquifers and enrichment of novel symbionts in the deep terrestrial subsurface.</title>
        <authorList>
            <person name="Probst A.J."/>
            <person name="Ladd B."/>
            <person name="Jarett J.K."/>
            <person name="Geller-Mcgrath D.E."/>
            <person name="Sieber C.M.K."/>
            <person name="Emerson J.B."/>
            <person name="Anantharaman K."/>
            <person name="Thomas B.C."/>
            <person name="Malmstrom R."/>
            <person name="Stieglmeier M."/>
            <person name="Klingl A."/>
            <person name="Woyke T."/>
            <person name="Ryan C.M."/>
            <person name="Banfield J.F."/>
        </authorList>
    </citation>
    <scope>NUCLEOTIDE SEQUENCE [LARGE SCALE GENOMIC DNA]</scope>
</reference>
<proteinExistence type="predicted"/>
<dbReference type="EMBL" id="PEVJ01000033">
    <property type="protein sequence ID" value="PIU98429.1"/>
    <property type="molecule type" value="Genomic_DNA"/>
</dbReference>
<organism evidence="3 4">
    <name type="scientific">Candidatus Wolfebacteria bacterium CG03_land_8_20_14_0_80_40_12</name>
    <dbReference type="NCBI Taxonomy" id="1975069"/>
    <lineage>
        <taxon>Bacteria</taxon>
        <taxon>Candidatus Wolfeibacteriota</taxon>
    </lineage>
</organism>